<evidence type="ECO:0000256" key="1">
    <source>
        <dbReference type="SAM" id="Phobius"/>
    </source>
</evidence>
<proteinExistence type="predicted"/>
<feature type="transmembrane region" description="Helical" evidence="1">
    <location>
        <begin position="123"/>
        <end position="143"/>
    </location>
</feature>
<keyword evidence="1" id="KW-0472">Membrane</keyword>
<dbReference type="InterPro" id="IPR021517">
    <property type="entry name" value="DUF3180"/>
</dbReference>
<name>A0A1I1R3V2_9ACTN</name>
<dbReference type="Pfam" id="PF11377">
    <property type="entry name" value="DUF3180"/>
    <property type="match status" value="1"/>
</dbReference>
<keyword evidence="1" id="KW-1133">Transmembrane helix</keyword>
<dbReference type="Proteomes" id="UP000199207">
    <property type="component" value="Unassembled WGS sequence"/>
</dbReference>
<feature type="transmembrane region" description="Helical" evidence="1">
    <location>
        <begin position="80"/>
        <end position="103"/>
    </location>
</feature>
<accession>A0A1I1R3V2</accession>
<keyword evidence="1" id="KW-0812">Transmembrane</keyword>
<evidence type="ECO:0008006" key="4">
    <source>
        <dbReference type="Google" id="ProtNLM"/>
    </source>
</evidence>
<protein>
    <recommendedName>
        <fullName evidence="4">DUF3180 domain-containing protein</fullName>
    </recommendedName>
</protein>
<dbReference type="AlphaFoldDB" id="A0A1I1R3V2"/>
<organism evidence="2 3">
    <name type="scientific">Streptomyces aidingensis</name>
    <dbReference type="NCBI Taxonomy" id="910347"/>
    <lineage>
        <taxon>Bacteria</taxon>
        <taxon>Bacillati</taxon>
        <taxon>Actinomycetota</taxon>
        <taxon>Actinomycetes</taxon>
        <taxon>Kitasatosporales</taxon>
        <taxon>Streptomycetaceae</taxon>
        <taxon>Streptomyces</taxon>
    </lineage>
</organism>
<dbReference type="EMBL" id="FOLM01000012">
    <property type="protein sequence ID" value="SFD28975.1"/>
    <property type="molecule type" value="Genomic_DNA"/>
</dbReference>
<reference evidence="2 3" key="1">
    <citation type="submission" date="2016-10" db="EMBL/GenBank/DDBJ databases">
        <authorList>
            <person name="de Groot N.N."/>
        </authorList>
    </citation>
    <scope>NUCLEOTIDE SEQUENCE [LARGE SCALE GENOMIC DNA]</scope>
    <source>
        <strain evidence="2 3">CGMCC 4.5739</strain>
    </source>
</reference>
<evidence type="ECO:0000313" key="3">
    <source>
        <dbReference type="Proteomes" id="UP000199207"/>
    </source>
</evidence>
<dbReference type="STRING" id="910347.SAMN05421773_112166"/>
<feature type="transmembrane region" description="Helical" evidence="1">
    <location>
        <begin position="7"/>
        <end position="27"/>
    </location>
</feature>
<feature type="transmembrane region" description="Helical" evidence="1">
    <location>
        <begin position="39"/>
        <end position="59"/>
    </location>
</feature>
<evidence type="ECO:0000313" key="2">
    <source>
        <dbReference type="EMBL" id="SFD28975.1"/>
    </source>
</evidence>
<dbReference type="RefSeq" id="WP_093840438.1">
    <property type="nucleotide sequence ID" value="NZ_FOLM01000012.1"/>
</dbReference>
<gene>
    <name evidence="2" type="ORF">SAMN05421773_112166</name>
</gene>
<sequence length="164" mass="16781">MTHLRIGILLALFGGAALLAFGLSWLWDARGSTLPAVPGPAPAVLALIAFALLAVALSLRARLRAQRERRPGARGVDPMLAARAVIFGHASALVSALAAGAYGGSGLFLALTYWEVANRRDQAVYAGLAVLAGAAVCAAALYLQHVCRLPGDGDDSQGPLSSPA</sequence>
<keyword evidence="3" id="KW-1185">Reference proteome</keyword>